<evidence type="ECO:0000256" key="4">
    <source>
        <dbReference type="ARBA" id="ARBA00023014"/>
    </source>
</evidence>
<evidence type="ECO:0000256" key="3">
    <source>
        <dbReference type="ARBA" id="ARBA00023004"/>
    </source>
</evidence>
<dbReference type="Proteomes" id="UP000189670">
    <property type="component" value="Unassembled WGS sequence"/>
</dbReference>
<dbReference type="Pfam" id="PF04060">
    <property type="entry name" value="FeS"/>
    <property type="match status" value="1"/>
</dbReference>
<dbReference type="AlphaFoldDB" id="A0A1V1NTE7"/>
<evidence type="ECO:0000259" key="5">
    <source>
        <dbReference type="PROSITE" id="PS51656"/>
    </source>
</evidence>
<accession>A0A1V1NTE7</accession>
<dbReference type="InterPro" id="IPR011005">
    <property type="entry name" value="Dihydropteroate_synth-like_sf"/>
</dbReference>
<keyword evidence="3" id="KW-0408">Iron</keyword>
<protein>
    <submittedName>
        <fullName evidence="6">Fe-S cluster</fullName>
    </submittedName>
</protein>
<sequence>MALSVVDIYSKLLPKSNCKECGHPTCLAFASMVVSEKYPLKNCPYIDQTKLASAQKELEEQYKEGKWTKRDMAQDALNWAKERASSMKISDLPDRIGGQLIYEDDEEMLEIPYFKGYIMLHSDKICHKGGPDLTRWEQVFIFNHMAQGGKSDPTGNWKGFQEFPNTVSKIKSMKSNV</sequence>
<dbReference type="GO" id="GO:0046872">
    <property type="term" value="F:metal ion binding"/>
    <property type="evidence" value="ECO:0007669"/>
    <property type="project" value="UniProtKB-KW"/>
</dbReference>
<keyword evidence="4" id="KW-0411">Iron-sulfur</keyword>
<evidence type="ECO:0000256" key="1">
    <source>
        <dbReference type="ARBA" id="ARBA00022485"/>
    </source>
</evidence>
<reference evidence="7" key="1">
    <citation type="submission" date="2012-11" db="EMBL/GenBank/DDBJ databases">
        <authorList>
            <person name="Lucero-Rivera Y.E."/>
            <person name="Tovar-Ramirez D."/>
        </authorList>
    </citation>
    <scope>NUCLEOTIDE SEQUENCE [LARGE SCALE GENOMIC DNA]</scope>
    <source>
        <strain evidence="7">Araruama</strain>
    </source>
</reference>
<organism evidence="6 7">
    <name type="scientific">Candidatus Magnetoglobus multicellularis str. Araruama</name>
    <dbReference type="NCBI Taxonomy" id="890399"/>
    <lineage>
        <taxon>Bacteria</taxon>
        <taxon>Pseudomonadati</taxon>
        <taxon>Thermodesulfobacteriota</taxon>
        <taxon>Desulfobacteria</taxon>
        <taxon>Desulfobacterales</taxon>
        <taxon>Desulfobacteraceae</taxon>
        <taxon>Candidatus Magnetoglobus</taxon>
    </lineage>
</organism>
<dbReference type="EMBL" id="ATBP01002456">
    <property type="protein sequence ID" value="ETR65844.1"/>
    <property type="molecule type" value="Genomic_DNA"/>
</dbReference>
<keyword evidence="2" id="KW-0479">Metal-binding</keyword>
<dbReference type="Gene3D" id="3.20.20.20">
    <property type="entry name" value="Dihydropteroate synthase-like"/>
    <property type="match status" value="1"/>
</dbReference>
<evidence type="ECO:0000313" key="7">
    <source>
        <dbReference type="Proteomes" id="UP000189670"/>
    </source>
</evidence>
<dbReference type="InterPro" id="IPR024264">
    <property type="entry name" value="DUF3786"/>
</dbReference>
<gene>
    <name evidence="6" type="ORF">OMM_13633</name>
</gene>
<dbReference type="InterPro" id="IPR007202">
    <property type="entry name" value="4Fe-4S_dom"/>
</dbReference>
<dbReference type="GO" id="GO:0051539">
    <property type="term" value="F:4 iron, 4 sulfur cluster binding"/>
    <property type="evidence" value="ECO:0007669"/>
    <property type="project" value="UniProtKB-KW"/>
</dbReference>
<keyword evidence="1" id="KW-0004">4Fe-4S</keyword>
<dbReference type="Pfam" id="PF12654">
    <property type="entry name" value="DUF3786"/>
    <property type="match status" value="1"/>
</dbReference>
<dbReference type="PROSITE" id="PS51656">
    <property type="entry name" value="4FE4S"/>
    <property type="match status" value="1"/>
</dbReference>
<evidence type="ECO:0000256" key="2">
    <source>
        <dbReference type="ARBA" id="ARBA00022723"/>
    </source>
</evidence>
<proteinExistence type="predicted"/>
<evidence type="ECO:0000313" key="6">
    <source>
        <dbReference type="EMBL" id="ETR65844.1"/>
    </source>
</evidence>
<comment type="caution">
    <text evidence="6">The sequence shown here is derived from an EMBL/GenBank/DDBJ whole genome shotgun (WGS) entry which is preliminary data.</text>
</comment>
<name>A0A1V1NTE7_9BACT</name>
<feature type="non-terminal residue" evidence="6">
    <location>
        <position position="177"/>
    </location>
</feature>
<feature type="domain" description="4Fe-4S" evidence="5">
    <location>
        <begin position="1"/>
        <end position="60"/>
    </location>
</feature>